<evidence type="ECO:0000256" key="1">
    <source>
        <dbReference type="ARBA" id="ARBA00023125"/>
    </source>
</evidence>
<proteinExistence type="predicted"/>
<dbReference type="GO" id="GO:0003677">
    <property type="term" value="F:DNA binding"/>
    <property type="evidence" value="ECO:0007669"/>
    <property type="project" value="UniProtKB-UniRule"/>
</dbReference>
<dbReference type="InterPro" id="IPR009057">
    <property type="entry name" value="Homeodomain-like_sf"/>
</dbReference>
<feature type="DNA-binding region" description="H-T-H motif" evidence="2">
    <location>
        <begin position="34"/>
        <end position="53"/>
    </location>
</feature>
<dbReference type="SUPFAM" id="SSF46689">
    <property type="entry name" value="Homeodomain-like"/>
    <property type="match status" value="1"/>
</dbReference>
<dbReference type="AlphaFoldDB" id="J5KJ98"/>
<dbReference type="InterPro" id="IPR001647">
    <property type="entry name" value="HTH_TetR"/>
</dbReference>
<protein>
    <recommendedName>
        <fullName evidence="3">HTH tetR-type domain-containing protein</fullName>
    </recommendedName>
</protein>
<evidence type="ECO:0000259" key="3">
    <source>
        <dbReference type="PROSITE" id="PS50977"/>
    </source>
</evidence>
<accession>J5KJ98</accession>
<evidence type="ECO:0000256" key="2">
    <source>
        <dbReference type="PROSITE-ProRule" id="PRU00335"/>
    </source>
</evidence>
<evidence type="ECO:0000313" key="4">
    <source>
        <dbReference type="EMBL" id="EJP74063.1"/>
    </source>
</evidence>
<keyword evidence="1 2" id="KW-0238">DNA-binding</keyword>
<dbReference type="HOGENOM" id="CLU_1377297_0_0_6"/>
<dbReference type="Gene3D" id="1.10.357.10">
    <property type="entry name" value="Tetracycline Repressor, domain 2"/>
    <property type="match status" value="1"/>
</dbReference>
<reference evidence="4 5" key="1">
    <citation type="journal article" date="2012" name="ISME J.">
        <title>Genomic insights to SAR86, an abundant and uncultivated marine bacterial lineage.</title>
        <authorList>
            <person name="Dupont C.L."/>
            <person name="Rusch D.B."/>
            <person name="Yooseph S."/>
            <person name="Lombardo M.J."/>
            <person name="Richter R.A."/>
            <person name="Valas R."/>
            <person name="Novotny M."/>
            <person name="Yee-Greenbaum J."/>
            <person name="Selengut J.D."/>
            <person name="Haft D.H."/>
            <person name="Halpern A.L."/>
            <person name="Lasken R.S."/>
            <person name="Nealson K."/>
            <person name="Friedman R."/>
            <person name="Venter J.C."/>
        </authorList>
    </citation>
    <scope>NUCLEOTIDE SEQUENCE [LARGE SCALE GENOMIC DNA]</scope>
</reference>
<name>J5KJ98_9GAMM</name>
<dbReference type="PROSITE" id="PS50977">
    <property type="entry name" value="HTH_TETR_2"/>
    <property type="match status" value="1"/>
</dbReference>
<evidence type="ECO:0000313" key="5">
    <source>
        <dbReference type="Proteomes" id="UP000010116"/>
    </source>
</evidence>
<gene>
    <name evidence="4" type="ORF">NT02SARS_1804</name>
</gene>
<dbReference type="Proteomes" id="UP000010116">
    <property type="component" value="Unassembled WGS sequence"/>
</dbReference>
<feature type="domain" description="HTH tetR-type" evidence="3">
    <location>
        <begin position="11"/>
        <end position="71"/>
    </location>
</feature>
<organism evidence="4 5">
    <name type="scientific">SAR86 cluster bacterium SAR86B</name>
    <dbReference type="NCBI Taxonomy" id="1123867"/>
    <lineage>
        <taxon>Bacteria</taxon>
        <taxon>Pseudomonadati</taxon>
        <taxon>Pseudomonadota</taxon>
        <taxon>Gammaproteobacteria</taxon>
        <taxon>SAR86 cluster</taxon>
    </lineage>
</organism>
<sequence length="198" mass="22647">MQNPPKQSRSKLRIQTIIETAEKILLEEGIDNITIAHISKLSGLKRTSTYKFFPTPKSLKSEMSNIYISECIKDFKSKSENIKTDNLSVIVLRCVGILYDYFDNNLKAQKLILSNEFSPSLETDKFNELSSVIQSFVDMNIKLPEMFNKDGVYRVFTQIIISIFSLNLKENDSIDEVGKIEAHRAGHAYLLDWVNQSS</sequence>
<dbReference type="EMBL" id="JH611162">
    <property type="protein sequence ID" value="EJP74063.1"/>
    <property type="molecule type" value="Genomic_DNA"/>
</dbReference>